<organism evidence="4 5">
    <name type="scientific">Xanthomonas hyacinthi</name>
    <dbReference type="NCBI Taxonomy" id="56455"/>
    <lineage>
        <taxon>Bacteria</taxon>
        <taxon>Pseudomonadati</taxon>
        <taxon>Pseudomonadota</taxon>
        <taxon>Gammaproteobacteria</taxon>
        <taxon>Lysobacterales</taxon>
        <taxon>Lysobacteraceae</taxon>
        <taxon>Xanthomonas</taxon>
    </lineage>
</organism>
<dbReference type="InterPro" id="IPR032698">
    <property type="entry name" value="SirB1_N"/>
</dbReference>
<dbReference type="Proteomes" id="UP000238261">
    <property type="component" value="Unassembled WGS sequence"/>
</dbReference>
<feature type="region of interest" description="Disordered" evidence="2">
    <location>
        <begin position="50"/>
        <end position="87"/>
    </location>
</feature>
<proteinExistence type="inferred from homology"/>
<dbReference type="AlphaFoldDB" id="A0A2S7EY75"/>
<feature type="domain" description="Protein SirB1 N-terminal" evidence="3">
    <location>
        <begin position="135"/>
        <end position="200"/>
    </location>
</feature>
<evidence type="ECO:0000259" key="3">
    <source>
        <dbReference type="Pfam" id="PF13369"/>
    </source>
</evidence>
<feature type="compositionally biased region" description="Polar residues" evidence="2">
    <location>
        <begin position="1"/>
        <end position="21"/>
    </location>
</feature>
<name>A0A2S7EY75_9XANT</name>
<reference evidence="5" key="1">
    <citation type="submission" date="2016-08" db="EMBL/GenBank/DDBJ databases">
        <authorList>
            <person name="Merda D."/>
            <person name="Briand M."/>
            <person name="Taghouti G."/>
            <person name="Carrere S."/>
            <person name="Gouzy J."/>
            <person name="Portier P."/>
            <person name="Jacques M.-A."/>
            <person name="Fischer-Le Saux M."/>
        </authorList>
    </citation>
    <scope>NUCLEOTIDE SEQUENCE [LARGE SCALE GENOMIC DNA]</scope>
    <source>
        <strain evidence="5">CFBP1156</strain>
    </source>
</reference>
<accession>A0A2S7EY75</accession>
<sequence>MGTWASGASCSATEGSSSKGGTSNGLGARGYSSWPRFRWPPLTSHRCVPRSNSPTIASITPPPSWQWTASSTRPPTPRPCAGSSTTGNALCAARCPPTRRRAKFSTRCSRRSTCQASGTRARPFTYDLSDPLGKNPKNKQLVTYLATRKGNCVSMPILFAILGQRLGLPVALATAPNHVLVKFADDEQQAWVNVEATAGGFKWDSSYERETGITEQAMDNGLYLHPLLPHEAVGVIASSLMEHYGAKQDAESLMAVADLALASNPKDSVAMIWKANAYYLQIQHRYKAKYPNPADVPPELHEDYRRLSNENLAWFAKAESLGWTQKTPEQEASYLQSIQRERAKREQ</sequence>
<gene>
    <name evidence="4" type="ORF">XhyaCFBP1156_07745</name>
</gene>
<comment type="caution">
    <text evidence="4">The sequence shown here is derived from an EMBL/GenBank/DDBJ whole genome shotgun (WGS) entry which is preliminary data.</text>
</comment>
<keyword evidence="5" id="KW-1185">Reference proteome</keyword>
<dbReference type="EMBL" id="MDEG01000005">
    <property type="protein sequence ID" value="PPU98106.1"/>
    <property type="molecule type" value="Genomic_DNA"/>
</dbReference>
<evidence type="ECO:0000256" key="1">
    <source>
        <dbReference type="ARBA" id="ARBA00007100"/>
    </source>
</evidence>
<protein>
    <recommendedName>
        <fullName evidence="3">Protein SirB1 N-terminal domain-containing protein</fullName>
    </recommendedName>
</protein>
<dbReference type="Pfam" id="PF13369">
    <property type="entry name" value="Transglut_core2"/>
    <property type="match status" value="1"/>
</dbReference>
<evidence type="ECO:0000313" key="4">
    <source>
        <dbReference type="EMBL" id="PPU98106.1"/>
    </source>
</evidence>
<feature type="region of interest" description="Disordered" evidence="2">
    <location>
        <begin position="1"/>
        <end position="27"/>
    </location>
</feature>
<evidence type="ECO:0000313" key="5">
    <source>
        <dbReference type="Proteomes" id="UP000238261"/>
    </source>
</evidence>
<comment type="similarity">
    <text evidence="1">Belongs to the UPF0162 family.</text>
</comment>
<evidence type="ECO:0000256" key="2">
    <source>
        <dbReference type="SAM" id="MobiDB-lite"/>
    </source>
</evidence>